<sequence>MIPDLHLRPATPADLPAVAALANWAYRGEGGPVGWTAEGHLLGGPRTDEAALRELLSQHATDHAALLLAHAATGQLIGCVFLHPQPEALYLGLLTVAPDRQGTGLGQLLLSAAEAYARQHRRPVVRMTVLEARPELLAWYARRGYRPTGRTEQLPAEGRHGQAQQPLTLLVLEKSVFDAE</sequence>
<evidence type="ECO:0000259" key="3">
    <source>
        <dbReference type="PROSITE" id="PS51186"/>
    </source>
</evidence>
<protein>
    <submittedName>
        <fullName evidence="4">GNAT family N-acetyltransferase</fullName>
    </submittedName>
</protein>
<keyword evidence="2" id="KW-0012">Acyltransferase</keyword>
<dbReference type="GO" id="GO:0016747">
    <property type="term" value="F:acyltransferase activity, transferring groups other than amino-acyl groups"/>
    <property type="evidence" value="ECO:0007669"/>
    <property type="project" value="InterPro"/>
</dbReference>
<proteinExistence type="predicted"/>
<dbReference type="Proteomes" id="UP000305517">
    <property type="component" value="Unassembled WGS sequence"/>
</dbReference>
<dbReference type="InterPro" id="IPR016181">
    <property type="entry name" value="Acyl_CoA_acyltransferase"/>
</dbReference>
<dbReference type="EMBL" id="VAJM01000005">
    <property type="protein sequence ID" value="TLM92252.1"/>
    <property type="molecule type" value="Genomic_DNA"/>
</dbReference>
<evidence type="ECO:0000313" key="4">
    <source>
        <dbReference type="EMBL" id="TLM92252.1"/>
    </source>
</evidence>
<dbReference type="Pfam" id="PF00583">
    <property type="entry name" value="Acetyltransf_1"/>
    <property type="match status" value="1"/>
</dbReference>
<dbReference type="OrthoDB" id="9796381at2"/>
<dbReference type="InterPro" id="IPR050832">
    <property type="entry name" value="Bact_Acetyltransf"/>
</dbReference>
<dbReference type="Gene3D" id="3.40.630.30">
    <property type="match status" value="1"/>
</dbReference>
<evidence type="ECO:0000313" key="5">
    <source>
        <dbReference type="Proteomes" id="UP000305517"/>
    </source>
</evidence>
<dbReference type="PROSITE" id="PS51186">
    <property type="entry name" value="GNAT"/>
    <property type="match status" value="1"/>
</dbReference>
<keyword evidence="5" id="KW-1185">Reference proteome</keyword>
<dbReference type="AlphaFoldDB" id="A0A5R8WQF8"/>
<evidence type="ECO:0000256" key="2">
    <source>
        <dbReference type="ARBA" id="ARBA00023315"/>
    </source>
</evidence>
<dbReference type="SUPFAM" id="SSF55729">
    <property type="entry name" value="Acyl-CoA N-acyltransferases (Nat)"/>
    <property type="match status" value="1"/>
</dbReference>
<feature type="domain" description="N-acetyltransferase" evidence="3">
    <location>
        <begin position="5"/>
        <end position="168"/>
    </location>
</feature>
<dbReference type="CDD" id="cd04301">
    <property type="entry name" value="NAT_SF"/>
    <property type="match status" value="1"/>
</dbReference>
<dbReference type="RefSeq" id="WP_138078107.1">
    <property type="nucleotide sequence ID" value="NZ_VAJM01000005.1"/>
</dbReference>
<evidence type="ECO:0000256" key="1">
    <source>
        <dbReference type="ARBA" id="ARBA00022679"/>
    </source>
</evidence>
<dbReference type="PANTHER" id="PTHR43877">
    <property type="entry name" value="AMINOALKYLPHOSPHONATE N-ACETYLTRANSFERASE-RELATED-RELATED"/>
    <property type="match status" value="1"/>
</dbReference>
<name>A0A5R8WQF8_9BACT</name>
<comment type="caution">
    <text evidence="4">The sequence shown here is derived from an EMBL/GenBank/DDBJ whole genome shotgun (WGS) entry which is preliminary data.</text>
</comment>
<reference evidence="4 5" key="1">
    <citation type="submission" date="2019-05" db="EMBL/GenBank/DDBJ databases">
        <title>Hymenobacter edaphi sp. nov., isolated from abandoned arsenic-contaminated farmland soil.</title>
        <authorList>
            <person name="Nie L."/>
        </authorList>
    </citation>
    <scope>NUCLEOTIDE SEQUENCE [LARGE SCALE GENOMIC DNA]</scope>
    <source>
        <strain evidence="4 5">1-3-3-8</strain>
    </source>
</reference>
<accession>A0A5R8WQF8</accession>
<organism evidence="4 5">
    <name type="scientific">Hymenobacter jeollabukensis</name>
    <dbReference type="NCBI Taxonomy" id="2025313"/>
    <lineage>
        <taxon>Bacteria</taxon>
        <taxon>Pseudomonadati</taxon>
        <taxon>Bacteroidota</taxon>
        <taxon>Cytophagia</taxon>
        <taxon>Cytophagales</taxon>
        <taxon>Hymenobacteraceae</taxon>
        <taxon>Hymenobacter</taxon>
    </lineage>
</organism>
<dbReference type="InterPro" id="IPR000182">
    <property type="entry name" value="GNAT_dom"/>
</dbReference>
<keyword evidence="1 4" id="KW-0808">Transferase</keyword>
<gene>
    <name evidence="4" type="ORF">FDY95_12490</name>
</gene>